<dbReference type="Proteomes" id="UP001331761">
    <property type="component" value="Unassembled WGS sequence"/>
</dbReference>
<feature type="signal peptide" evidence="1">
    <location>
        <begin position="1"/>
        <end position="15"/>
    </location>
</feature>
<gene>
    <name evidence="3" type="ORF">GCK32_000492</name>
</gene>
<dbReference type="CDD" id="cd00519">
    <property type="entry name" value="Lipase_3"/>
    <property type="match status" value="1"/>
</dbReference>
<keyword evidence="1" id="KW-0732">Signal</keyword>
<dbReference type="AlphaFoldDB" id="A0AAN8IER6"/>
<keyword evidence="4" id="KW-1185">Reference proteome</keyword>
<accession>A0AAN8IER6</accession>
<comment type="caution">
    <text evidence="3">The sequence shown here is derived from an EMBL/GenBank/DDBJ whole genome shotgun (WGS) entry which is preliminary data.</text>
</comment>
<feature type="domain" description="Fungal lipase-type" evidence="2">
    <location>
        <begin position="83"/>
        <end position="219"/>
    </location>
</feature>
<dbReference type="EMBL" id="WIXE01023159">
    <property type="protein sequence ID" value="KAK5966753.1"/>
    <property type="molecule type" value="Genomic_DNA"/>
</dbReference>
<sequence>MIFLLVLSYLGYTSAATQYSDSFARNVMFPLSAAAYSERPQECLDRLFPNSTLGRVVAVQCDTFKADLCSGFVAVLHQQKAIVLSFRGTAGFKQLLQEINKTVFLNLASWFFGGKISRYFSDAFANIWSAGMSEEFFSLRNQYPEYEIWVTGHSLGGSLASLAASFMVGSHIAKPSEVKLMTFGQPRTGDTRFSSTHNSQLEYSFRVTHWRDIVPHIPMGPLGGYFHHRQEAFYKQDMNPDALTICEEAEAPECSDGLWFTASIEEHTHYFGRHVSQYGQSGCAP</sequence>
<name>A0AAN8IER6_TRICO</name>
<protein>
    <submittedName>
        <fullName evidence="3">Triacylglycerol lipase</fullName>
    </submittedName>
</protein>
<evidence type="ECO:0000313" key="4">
    <source>
        <dbReference type="Proteomes" id="UP001331761"/>
    </source>
</evidence>
<evidence type="ECO:0000313" key="3">
    <source>
        <dbReference type="EMBL" id="KAK5966753.1"/>
    </source>
</evidence>
<dbReference type="InterPro" id="IPR002921">
    <property type="entry name" value="Fungal_lipase-type"/>
</dbReference>
<evidence type="ECO:0000256" key="1">
    <source>
        <dbReference type="SAM" id="SignalP"/>
    </source>
</evidence>
<dbReference type="PANTHER" id="PTHR45908">
    <property type="entry name" value="PROTEIN CBG11750-RELATED"/>
    <property type="match status" value="1"/>
</dbReference>
<organism evidence="3 4">
    <name type="scientific">Trichostrongylus colubriformis</name>
    <name type="common">Black scour worm</name>
    <dbReference type="NCBI Taxonomy" id="6319"/>
    <lineage>
        <taxon>Eukaryota</taxon>
        <taxon>Metazoa</taxon>
        <taxon>Ecdysozoa</taxon>
        <taxon>Nematoda</taxon>
        <taxon>Chromadorea</taxon>
        <taxon>Rhabditida</taxon>
        <taxon>Rhabditina</taxon>
        <taxon>Rhabditomorpha</taxon>
        <taxon>Strongyloidea</taxon>
        <taxon>Trichostrongylidae</taxon>
        <taxon>Trichostrongylus</taxon>
    </lineage>
</organism>
<dbReference type="GO" id="GO:0006629">
    <property type="term" value="P:lipid metabolic process"/>
    <property type="evidence" value="ECO:0007669"/>
    <property type="project" value="InterPro"/>
</dbReference>
<dbReference type="PANTHER" id="PTHR45908:SF8">
    <property type="entry name" value="FUNGAL LIPASE-LIKE DOMAIN-CONTAINING PROTEIN"/>
    <property type="match status" value="1"/>
</dbReference>
<proteinExistence type="predicted"/>
<feature type="chain" id="PRO_5043049667" evidence="1">
    <location>
        <begin position="16"/>
        <end position="285"/>
    </location>
</feature>
<dbReference type="Gene3D" id="3.40.50.1820">
    <property type="entry name" value="alpha/beta hydrolase"/>
    <property type="match status" value="1"/>
</dbReference>
<dbReference type="SUPFAM" id="SSF53474">
    <property type="entry name" value="alpha/beta-Hydrolases"/>
    <property type="match status" value="1"/>
</dbReference>
<reference evidence="3 4" key="1">
    <citation type="submission" date="2019-10" db="EMBL/GenBank/DDBJ databases">
        <title>Assembly and Annotation for the nematode Trichostrongylus colubriformis.</title>
        <authorList>
            <person name="Martin J."/>
        </authorList>
    </citation>
    <scope>NUCLEOTIDE SEQUENCE [LARGE SCALE GENOMIC DNA]</scope>
    <source>
        <strain evidence="3">G859</strain>
        <tissue evidence="3">Whole worm</tissue>
    </source>
</reference>
<dbReference type="InterPro" id="IPR029058">
    <property type="entry name" value="AB_hydrolase_fold"/>
</dbReference>
<evidence type="ECO:0000259" key="2">
    <source>
        <dbReference type="Pfam" id="PF01764"/>
    </source>
</evidence>
<dbReference type="Pfam" id="PF01764">
    <property type="entry name" value="Lipase_3"/>
    <property type="match status" value="1"/>
</dbReference>